<proteinExistence type="predicted"/>
<evidence type="ECO:0000313" key="3">
    <source>
        <dbReference type="Proteomes" id="UP000572817"/>
    </source>
</evidence>
<sequence length="283" mass="32224">MDQLMQAGQDHFGPVPEPIRPLINGSVVHVDLAQLIRNIGLPSLGTNRGWNVRTRASTGDGDEGPEGQREELRNRIDVLNSIITPDRNMQTQFRQFERNSDSNIFGTVIQQFQELIQDHAMNDPGFGQRLDQILTQSFTATAKLVRKKFDYLETLNRFDATRSPFTRGPMSVEACAEALRRHVRDIASVITDPVNRRPNVTWAGIGLLLDILCEVLDRNYNMHDPKDQSANPLQNNLCVQLITSTATPRFIVEDLNDMTVLGEWRMLEEEEKEEKEEKEEDVV</sequence>
<feature type="compositionally biased region" description="Polar residues" evidence="1">
    <location>
        <begin position="48"/>
        <end position="57"/>
    </location>
</feature>
<dbReference type="AlphaFoldDB" id="A0A8H4IYR8"/>
<organism evidence="2 3">
    <name type="scientific">Botryosphaeria dothidea</name>
    <dbReference type="NCBI Taxonomy" id="55169"/>
    <lineage>
        <taxon>Eukaryota</taxon>
        <taxon>Fungi</taxon>
        <taxon>Dikarya</taxon>
        <taxon>Ascomycota</taxon>
        <taxon>Pezizomycotina</taxon>
        <taxon>Dothideomycetes</taxon>
        <taxon>Dothideomycetes incertae sedis</taxon>
        <taxon>Botryosphaeriales</taxon>
        <taxon>Botryosphaeriaceae</taxon>
        <taxon>Botryosphaeria</taxon>
    </lineage>
</organism>
<accession>A0A8H4IYR8</accession>
<name>A0A8H4IYR8_9PEZI</name>
<dbReference type="Proteomes" id="UP000572817">
    <property type="component" value="Unassembled WGS sequence"/>
</dbReference>
<dbReference type="EMBL" id="WWBZ02000016">
    <property type="protein sequence ID" value="KAF4309674.1"/>
    <property type="molecule type" value="Genomic_DNA"/>
</dbReference>
<reference evidence="2" key="1">
    <citation type="submission" date="2020-04" db="EMBL/GenBank/DDBJ databases">
        <title>Genome Assembly and Annotation of Botryosphaeria dothidea sdau 11-99, a Latent Pathogen of Apple Fruit Ring Rot in China.</title>
        <authorList>
            <person name="Yu C."/>
            <person name="Diao Y."/>
            <person name="Lu Q."/>
            <person name="Zhao J."/>
            <person name="Cui S."/>
            <person name="Peng C."/>
            <person name="He B."/>
            <person name="Liu H."/>
        </authorList>
    </citation>
    <scope>NUCLEOTIDE SEQUENCE [LARGE SCALE GENOMIC DNA]</scope>
    <source>
        <strain evidence="2">Sdau11-99</strain>
    </source>
</reference>
<protein>
    <submittedName>
        <fullName evidence="2">Uncharacterized protein</fullName>
    </submittedName>
</protein>
<evidence type="ECO:0000313" key="2">
    <source>
        <dbReference type="EMBL" id="KAF4309674.1"/>
    </source>
</evidence>
<evidence type="ECO:0000256" key="1">
    <source>
        <dbReference type="SAM" id="MobiDB-lite"/>
    </source>
</evidence>
<dbReference type="OrthoDB" id="5387895at2759"/>
<comment type="caution">
    <text evidence="2">The sequence shown here is derived from an EMBL/GenBank/DDBJ whole genome shotgun (WGS) entry which is preliminary data.</text>
</comment>
<keyword evidence="3" id="KW-1185">Reference proteome</keyword>
<gene>
    <name evidence="2" type="ORF">GTA08_BOTSDO02962</name>
</gene>
<feature type="region of interest" description="Disordered" evidence="1">
    <location>
        <begin position="48"/>
        <end position="69"/>
    </location>
</feature>